<sequence>MTIAIDAGDPSYAGPDSRSAGLGLIAAIFGAGAGSLAGLLVGVIVWKLDRFLAGRFSSSWRSVIMGALIATFTGVTAAVVFRDLPAGTVIFLGVFGALFALVVSLSYFSWRFRHQR</sequence>
<keyword evidence="1" id="KW-0812">Transmembrane</keyword>
<keyword evidence="1" id="KW-1133">Transmembrane helix</keyword>
<reference evidence="2 3" key="1">
    <citation type="submission" date="2019-03" db="EMBL/GenBank/DDBJ databases">
        <title>Arthrobacter sp. nov., an bacterium isolated from biocrust in Mu Us Desert.</title>
        <authorList>
            <person name="Lixiong L."/>
        </authorList>
    </citation>
    <scope>NUCLEOTIDE SEQUENCE [LARGE SCALE GENOMIC DNA]</scope>
    <source>
        <strain evidence="2 3">SLN-3</strain>
    </source>
</reference>
<gene>
    <name evidence="2" type="ORF">E2F48_11445</name>
</gene>
<name>A0A4R5TXB4_9MICC</name>
<dbReference type="Proteomes" id="UP000295411">
    <property type="component" value="Unassembled WGS sequence"/>
</dbReference>
<evidence type="ECO:0000256" key="1">
    <source>
        <dbReference type="SAM" id="Phobius"/>
    </source>
</evidence>
<keyword evidence="1" id="KW-0472">Membrane</keyword>
<evidence type="ECO:0000313" key="3">
    <source>
        <dbReference type="Proteomes" id="UP000295411"/>
    </source>
</evidence>
<comment type="caution">
    <text evidence="2">The sequence shown here is derived from an EMBL/GenBank/DDBJ whole genome shotgun (WGS) entry which is preliminary data.</text>
</comment>
<feature type="transmembrane region" description="Helical" evidence="1">
    <location>
        <begin position="60"/>
        <end position="81"/>
    </location>
</feature>
<dbReference type="EMBL" id="SMTK01000003">
    <property type="protein sequence ID" value="TDK25831.1"/>
    <property type="molecule type" value="Genomic_DNA"/>
</dbReference>
<feature type="transmembrane region" description="Helical" evidence="1">
    <location>
        <begin position="20"/>
        <end position="48"/>
    </location>
</feature>
<feature type="transmembrane region" description="Helical" evidence="1">
    <location>
        <begin position="87"/>
        <end position="110"/>
    </location>
</feature>
<accession>A0A4R5TXB4</accession>
<evidence type="ECO:0000313" key="2">
    <source>
        <dbReference type="EMBL" id="TDK25831.1"/>
    </source>
</evidence>
<dbReference type="AlphaFoldDB" id="A0A4R5TXB4"/>
<dbReference type="RefSeq" id="WP_133404061.1">
    <property type="nucleotide sequence ID" value="NZ_SMTK01000003.1"/>
</dbReference>
<organism evidence="2 3">
    <name type="scientific">Arthrobacter crusticola</name>
    <dbReference type="NCBI Taxonomy" id="2547960"/>
    <lineage>
        <taxon>Bacteria</taxon>
        <taxon>Bacillati</taxon>
        <taxon>Actinomycetota</taxon>
        <taxon>Actinomycetes</taxon>
        <taxon>Micrococcales</taxon>
        <taxon>Micrococcaceae</taxon>
        <taxon>Arthrobacter</taxon>
    </lineage>
</organism>
<keyword evidence="3" id="KW-1185">Reference proteome</keyword>
<protein>
    <submittedName>
        <fullName evidence="2">Uncharacterized protein</fullName>
    </submittedName>
</protein>
<dbReference type="OrthoDB" id="9989352at2"/>
<proteinExistence type="predicted"/>